<protein>
    <submittedName>
        <fullName evidence="8">Amino acid ABC transporter substrate-binding protein</fullName>
    </submittedName>
</protein>
<evidence type="ECO:0000259" key="6">
    <source>
        <dbReference type="SMART" id="SM00062"/>
    </source>
</evidence>
<dbReference type="Gene3D" id="3.40.190.10">
    <property type="entry name" value="Periplasmic binding protein-like II"/>
    <property type="match status" value="2"/>
</dbReference>
<dbReference type="PANTHER" id="PTHR35936">
    <property type="entry name" value="MEMBRANE-BOUND LYTIC MUREIN TRANSGLYCOSYLASE F"/>
    <property type="match status" value="1"/>
</dbReference>
<dbReference type="PANTHER" id="PTHR35936:SF17">
    <property type="entry name" value="ARGININE-BINDING EXTRACELLULAR PROTEIN ARTP"/>
    <property type="match status" value="1"/>
</dbReference>
<proteinExistence type="inferred from homology"/>
<evidence type="ECO:0000259" key="7">
    <source>
        <dbReference type="SMART" id="SM00079"/>
    </source>
</evidence>
<dbReference type="GO" id="GO:0030313">
    <property type="term" value="C:cell envelope"/>
    <property type="evidence" value="ECO:0007669"/>
    <property type="project" value="UniProtKB-SubCell"/>
</dbReference>
<dbReference type="PROSITE" id="PS01039">
    <property type="entry name" value="SBP_BACTERIAL_3"/>
    <property type="match status" value="1"/>
</dbReference>
<evidence type="ECO:0000256" key="4">
    <source>
        <dbReference type="RuleBase" id="RU003744"/>
    </source>
</evidence>
<evidence type="ECO:0000313" key="9">
    <source>
        <dbReference type="Proteomes" id="UP000469325"/>
    </source>
</evidence>
<dbReference type="InterPro" id="IPR001638">
    <property type="entry name" value="Solute-binding_3/MltF_N"/>
</dbReference>
<dbReference type="AlphaFoldDB" id="A0A6N7XM19"/>
<sequence length="298" mass="31326">MTASNERNITRKEFVKGAGSALGMAFAMGLAGCSSEGGSSSASSSSASSSDSAAAADSSASGASEYILVTEGKLTGVSDMAYPPLESIPDGSTTPEGFEIDMMDALAKKLGLEMTWLSPTKFDTIIPMIKQGGKADVGVSAFTITDERKEEIDFTESYLDSNQGLVTQKIATDKTQEALDKSGKKIAVQSGTTGEDWVKENLPNATCVPLDDAIQAMTGVQSGLYNACVIDLPVASYMCTKSYTDLTVAISIATGEQYGIVVSKKNTKLTKDLNAAIEEMKSDGSLDELEKKWFGTTI</sequence>
<dbReference type="Pfam" id="PF00497">
    <property type="entry name" value="SBP_bac_3"/>
    <property type="match status" value="1"/>
</dbReference>
<reference evidence="8 9" key="1">
    <citation type="submission" date="2019-08" db="EMBL/GenBank/DDBJ databases">
        <title>In-depth cultivation of the pig gut microbiome towards novel bacterial diversity and tailored functional studies.</title>
        <authorList>
            <person name="Wylensek D."/>
            <person name="Hitch T.C.A."/>
            <person name="Clavel T."/>
        </authorList>
    </citation>
    <scope>NUCLEOTIDE SEQUENCE [LARGE SCALE GENOMIC DNA]</scope>
    <source>
        <strain evidence="8 9">CA-Schmier-601-WT-1</strain>
    </source>
</reference>
<dbReference type="RefSeq" id="WP_154433736.1">
    <property type="nucleotide sequence ID" value="NZ_VUNC01000001.1"/>
</dbReference>
<dbReference type="GO" id="GO:0015276">
    <property type="term" value="F:ligand-gated monoatomic ion channel activity"/>
    <property type="evidence" value="ECO:0007669"/>
    <property type="project" value="InterPro"/>
</dbReference>
<gene>
    <name evidence="8" type="ORF">FYJ68_02660</name>
</gene>
<name>A0A6N7XM19_9ACTN</name>
<evidence type="ECO:0000256" key="1">
    <source>
        <dbReference type="ARBA" id="ARBA00004196"/>
    </source>
</evidence>
<keyword evidence="9" id="KW-1185">Reference proteome</keyword>
<evidence type="ECO:0000256" key="5">
    <source>
        <dbReference type="SAM" id="MobiDB-lite"/>
    </source>
</evidence>
<dbReference type="GO" id="GO:0016020">
    <property type="term" value="C:membrane"/>
    <property type="evidence" value="ECO:0007669"/>
    <property type="project" value="InterPro"/>
</dbReference>
<evidence type="ECO:0000313" key="8">
    <source>
        <dbReference type="EMBL" id="MST72014.1"/>
    </source>
</evidence>
<comment type="subcellular location">
    <subcellularLocation>
        <location evidence="1">Cell envelope</location>
    </subcellularLocation>
</comment>
<comment type="similarity">
    <text evidence="2 4">Belongs to the bacterial solute-binding protein 3 family.</text>
</comment>
<dbReference type="InterPro" id="IPR001320">
    <property type="entry name" value="Iontro_rcpt_C"/>
</dbReference>
<dbReference type="SMART" id="SM00079">
    <property type="entry name" value="PBPe"/>
    <property type="match status" value="1"/>
</dbReference>
<dbReference type="PROSITE" id="PS51257">
    <property type="entry name" value="PROKAR_LIPOPROTEIN"/>
    <property type="match status" value="1"/>
</dbReference>
<keyword evidence="3" id="KW-0732">Signal</keyword>
<dbReference type="CDD" id="cd13530">
    <property type="entry name" value="PBP2_peptides_like"/>
    <property type="match status" value="1"/>
</dbReference>
<organism evidence="8 9">
    <name type="scientific">Olsenella porci</name>
    <dbReference type="NCBI Taxonomy" id="2652279"/>
    <lineage>
        <taxon>Bacteria</taxon>
        <taxon>Bacillati</taxon>
        <taxon>Actinomycetota</taxon>
        <taxon>Coriobacteriia</taxon>
        <taxon>Coriobacteriales</taxon>
        <taxon>Atopobiaceae</taxon>
        <taxon>Olsenella</taxon>
    </lineage>
</organism>
<dbReference type="Proteomes" id="UP000469325">
    <property type="component" value="Unassembled WGS sequence"/>
</dbReference>
<comment type="caution">
    <text evidence="8">The sequence shown here is derived from an EMBL/GenBank/DDBJ whole genome shotgun (WGS) entry which is preliminary data.</text>
</comment>
<evidence type="ECO:0000256" key="3">
    <source>
        <dbReference type="ARBA" id="ARBA00022729"/>
    </source>
</evidence>
<dbReference type="SUPFAM" id="SSF53850">
    <property type="entry name" value="Periplasmic binding protein-like II"/>
    <property type="match status" value="1"/>
</dbReference>
<dbReference type="EMBL" id="VUNC01000001">
    <property type="protein sequence ID" value="MST72014.1"/>
    <property type="molecule type" value="Genomic_DNA"/>
</dbReference>
<feature type="domain" description="Solute-binding protein family 3/N-terminal" evidence="6">
    <location>
        <begin position="73"/>
        <end position="297"/>
    </location>
</feature>
<accession>A0A6N7XM19</accession>
<dbReference type="InterPro" id="IPR018313">
    <property type="entry name" value="SBP_3_CS"/>
</dbReference>
<evidence type="ECO:0000256" key="2">
    <source>
        <dbReference type="ARBA" id="ARBA00010333"/>
    </source>
</evidence>
<feature type="domain" description="Ionotropic glutamate receptor C-terminal" evidence="7">
    <location>
        <begin position="74"/>
        <end position="296"/>
    </location>
</feature>
<feature type="region of interest" description="Disordered" evidence="5">
    <location>
        <begin position="33"/>
        <end position="55"/>
    </location>
</feature>
<dbReference type="SMART" id="SM00062">
    <property type="entry name" value="PBPb"/>
    <property type="match status" value="1"/>
</dbReference>